<evidence type="ECO:0000313" key="1">
    <source>
        <dbReference type="EMBL" id="MDP4299682.1"/>
    </source>
</evidence>
<dbReference type="EMBL" id="JAUZEE010000001">
    <property type="protein sequence ID" value="MDP4299682.1"/>
    <property type="molecule type" value="Genomic_DNA"/>
</dbReference>
<gene>
    <name evidence="1" type="ORF">Q8X39_03470</name>
</gene>
<dbReference type="RefSeq" id="WP_305748214.1">
    <property type="nucleotide sequence ID" value="NZ_JAUZEE010000001.1"/>
</dbReference>
<accession>A0ABT9FZM5</accession>
<comment type="caution">
    <text evidence="1">The sequence shown here is derived from an EMBL/GenBank/DDBJ whole genome shotgun (WGS) entry which is preliminary data.</text>
</comment>
<sequence>MHAIHLCVVHPAGRPAEQLQALAGLDIALMLRTALQRSGRGPVTLARNRLSDTAVNLVIGAHRAVDPSAWTDAACVLVNAEPLGQGGSPLSPLSPHYLRLLQEMPVLELDAANLPLHAAVATGQVTLLHPSVAAAPSADLAHRPLADRAIELLHIGRLTPWRIQRLQALQALGVRVARMDDAVHGPERDELVRNARAVLLLPEDAQGRPDSVTAMRTVAQGTPVIAELADSTRIDPLWRETLLCVSPDRSADVFGAATWNQPALFARLQAGLDAHARQSTDGEWAAFDALVAQAATTRRARPAPDRVNADMARQGHRPGWLNVDPDALRQPDHLLGLADPADTHAAVAALLAQRAGQCAQVDVGTLALDDSPALRRTFDHAMTLLQPGGVLVLRAPGLSPGQVRERLAAQTGAFWRSGWFGHRLALTSTLALDACGLPSREAVPHEVRVVLRKVETSLAERTLARVAREDYALPEA</sequence>
<keyword evidence="2" id="KW-1185">Reference proteome</keyword>
<organism evidence="1 2">
    <name type="scientific">Leptothrix discophora</name>
    <dbReference type="NCBI Taxonomy" id="89"/>
    <lineage>
        <taxon>Bacteria</taxon>
        <taxon>Pseudomonadati</taxon>
        <taxon>Pseudomonadota</taxon>
        <taxon>Betaproteobacteria</taxon>
        <taxon>Burkholderiales</taxon>
        <taxon>Sphaerotilaceae</taxon>
        <taxon>Leptothrix</taxon>
    </lineage>
</organism>
<protein>
    <submittedName>
        <fullName evidence="1">Uncharacterized protein</fullName>
    </submittedName>
</protein>
<reference evidence="1 2" key="1">
    <citation type="submission" date="2023-08" db="EMBL/GenBank/DDBJ databases">
        <authorList>
            <person name="Roldan D.M."/>
            <person name="Menes R.J."/>
        </authorList>
    </citation>
    <scope>NUCLEOTIDE SEQUENCE [LARGE SCALE GENOMIC DNA]</scope>
    <source>
        <strain evidence="1 2">CCM 2812</strain>
    </source>
</reference>
<name>A0ABT9FZM5_LEPDI</name>
<dbReference type="Proteomes" id="UP001235760">
    <property type="component" value="Unassembled WGS sequence"/>
</dbReference>
<proteinExistence type="predicted"/>
<evidence type="ECO:0000313" key="2">
    <source>
        <dbReference type="Proteomes" id="UP001235760"/>
    </source>
</evidence>